<evidence type="ECO:0000313" key="8">
    <source>
        <dbReference type="EMBL" id="GAA0652554.1"/>
    </source>
</evidence>
<proteinExistence type="inferred from homology"/>
<keyword evidence="3" id="KW-0815">Transposition</keyword>
<keyword evidence="9" id="KW-1185">Reference proteome</keyword>
<feature type="coiled-coil region" evidence="6">
    <location>
        <begin position="474"/>
        <end position="518"/>
    </location>
</feature>
<evidence type="ECO:0000313" key="9">
    <source>
        <dbReference type="Proteomes" id="UP001500724"/>
    </source>
</evidence>
<reference evidence="8 9" key="1">
    <citation type="journal article" date="2019" name="Int. J. Syst. Evol. Microbiol.">
        <title>The Global Catalogue of Microorganisms (GCM) 10K type strain sequencing project: providing services to taxonomists for standard genome sequencing and annotation.</title>
        <authorList>
            <consortium name="The Broad Institute Genomics Platform"/>
            <consortium name="The Broad Institute Genome Sequencing Center for Infectious Disease"/>
            <person name="Wu L."/>
            <person name="Ma J."/>
        </authorList>
    </citation>
    <scope>NUCLEOTIDE SEQUENCE [LARGE SCALE GENOMIC DNA]</scope>
    <source>
        <strain evidence="8 9">JCM 10367</strain>
    </source>
</reference>
<gene>
    <name evidence="8" type="ORF">GCM10009535_33650</name>
</gene>
<dbReference type="EMBL" id="BAAAGU010000033">
    <property type="protein sequence ID" value="GAA0652554.1"/>
    <property type="molecule type" value="Genomic_DNA"/>
</dbReference>
<evidence type="ECO:0000256" key="1">
    <source>
        <dbReference type="ARBA" id="ARBA00002190"/>
    </source>
</evidence>
<comment type="function">
    <text evidence="1">Required for the transposition of the insertion element.</text>
</comment>
<keyword evidence="6" id="KW-0175">Coiled coil</keyword>
<dbReference type="Proteomes" id="UP001500724">
    <property type="component" value="Unassembled WGS sequence"/>
</dbReference>
<dbReference type="PANTHER" id="PTHR33217:SF7">
    <property type="entry name" value="TRANSPOSASE FOR INSERTION SEQUENCE ELEMENT IS1081"/>
    <property type="match status" value="1"/>
</dbReference>
<dbReference type="InterPro" id="IPR001207">
    <property type="entry name" value="Transposase_mutator"/>
</dbReference>
<keyword evidence="4" id="KW-0238">DNA-binding</keyword>
<evidence type="ECO:0000256" key="7">
    <source>
        <dbReference type="SAM" id="MobiDB-lite"/>
    </source>
</evidence>
<evidence type="ECO:0008006" key="10">
    <source>
        <dbReference type="Google" id="ProtNLM"/>
    </source>
</evidence>
<evidence type="ECO:0000256" key="6">
    <source>
        <dbReference type="SAM" id="Coils"/>
    </source>
</evidence>
<organism evidence="8 9">
    <name type="scientific">Streptomyces thermocarboxydovorans</name>
    <dbReference type="NCBI Taxonomy" id="59298"/>
    <lineage>
        <taxon>Bacteria</taxon>
        <taxon>Bacillati</taxon>
        <taxon>Actinomycetota</taxon>
        <taxon>Actinomycetes</taxon>
        <taxon>Kitasatosporales</taxon>
        <taxon>Streptomycetaceae</taxon>
        <taxon>Streptomyces</taxon>
    </lineage>
</organism>
<sequence>MTAPDGLPLHALAEDNLAPASPDLLRAMVKTFADALMSAEADALCNAEYGQVSDERVNHRNGYRPREWETRAGTDELAVPKLRQGSYFPHWLLERRRRAEQALISVVATAYLLGVSTRRVEKLAESLGVTQLSKSQVSAMAKHLDEQVAAFRNRPLDAGPYSFVSVDALTQKVREGGRIINVHALIAVGVNADGHREILGLDVATAKDGAGWLAFLRSLIARGLPGVQLVISDAHAGLVDAIGAILPGASWQRCRTHYARNLLSQVPKSAQPWVTTLLRTVFEQPDTDAVHAQMRRVLDALEAKFPKAAAHLDAAQHDLLAFTAFPREIWRQSWSNNPQKRLNKEIRRRTDVVGIFPDRTAVIRLVGAVLAEQNDEWTEARRYMGRELLARCREITATVRDLEEERYERTNHAHLSRRRPEFMPTHPEATDIDRLTCVRGRPWVLLRFPRYRSYDPSPGRYAGRAWEGVGMRELERITARRSELDTLAEELVKQLQEVQAEREELVIAERVLNRLAVQDRAAAGGRRDRRPSSRPGGGAGGTADPAPQRDPRRGRPAR</sequence>
<keyword evidence="5" id="KW-0233">DNA recombination</keyword>
<evidence type="ECO:0000256" key="3">
    <source>
        <dbReference type="ARBA" id="ARBA00022578"/>
    </source>
</evidence>
<comment type="similarity">
    <text evidence="2">Belongs to the transposase mutator family.</text>
</comment>
<feature type="region of interest" description="Disordered" evidence="7">
    <location>
        <begin position="518"/>
        <end position="558"/>
    </location>
</feature>
<evidence type="ECO:0000256" key="5">
    <source>
        <dbReference type="ARBA" id="ARBA00023172"/>
    </source>
</evidence>
<evidence type="ECO:0000256" key="2">
    <source>
        <dbReference type="ARBA" id="ARBA00010961"/>
    </source>
</evidence>
<dbReference type="NCBIfam" id="NF033543">
    <property type="entry name" value="transpos_IS256"/>
    <property type="match status" value="1"/>
</dbReference>
<name>A0ABN1HIP1_9ACTN</name>
<dbReference type="Pfam" id="PF00872">
    <property type="entry name" value="Transposase_mut"/>
    <property type="match status" value="1"/>
</dbReference>
<dbReference type="PANTHER" id="PTHR33217">
    <property type="entry name" value="TRANSPOSASE FOR INSERTION SEQUENCE ELEMENT IS1081"/>
    <property type="match status" value="1"/>
</dbReference>
<evidence type="ECO:0000256" key="4">
    <source>
        <dbReference type="ARBA" id="ARBA00023125"/>
    </source>
</evidence>
<protein>
    <recommendedName>
        <fullName evidence="10">Transposase</fullName>
    </recommendedName>
</protein>
<comment type="caution">
    <text evidence="8">The sequence shown here is derived from an EMBL/GenBank/DDBJ whole genome shotgun (WGS) entry which is preliminary data.</text>
</comment>
<feature type="compositionally biased region" description="Basic and acidic residues" evidence="7">
    <location>
        <begin position="547"/>
        <end position="558"/>
    </location>
</feature>
<accession>A0ABN1HIP1</accession>